<dbReference type="GO" id="GO:0009229">
    <property type="term" value="P:thiamine diphosphate biosynthetic process"/>
    <property type="evidence" value="ECO:0007669"/>
    <property type="project" value="InterPro"/>
</dbReference>
<evidence type="ECO:0000256" key="3">
    <source>
        <dbReference type="ARBA" id="ARBA00022777"/>
    </source>
</evidence>
<dbReference type="InterPro" id="IPR007371">
    <property type="entry name" value="TPK_catalytic"/>
</dbReference>
<comment type="caution">
    <text evidence="7">The sequence shown here is derived from an EMBL/GenBank/DDBJ whole genome shotgun (WGS) entry which is preliminary data.</text>
</comment>
<evidence type="ECO:0000256" key="2">
    <source>
        <dbReference type="ARBA" id="ARBA00022741"/>
    </source>
</evidence>
<organism evidence="7 8">
    <name type="scientific">Desulfuribacillus alkaliarsenatis</name>
    <dbReference type="NCBI Taxonomy" id="766136"/>
    <lineage>
        <taxon>Bacteria</taxon>
        <taxon>Bacillati</taxon>
        <taxon>Bacillota</taxon>
        <taxon>Desulfuribacillia</taxon>
        <taxon>Desulfuribacillales</taxon>
        <taxon>Desulfuribacillaceae</taxon>
        <taxon>Desulfuribacillus</taxon>
    </lineage>
</organism>
<dbReference type="SUPFAM" id="SSF63999">
    <property type="entry name" value="Thiamin pyrophosphokinase, catalytic domain"/>
    <property type="match status" value="1"/>
</dbReference>
<keyword evidence="3 7" id="KW-0418">Kinase</keyword>
<dbReference type="SMART" id="SM00983">
    <property type="entry name" value="TPK_B1_binding"/>
    <property type="match status" value="1"/>
</dbReference>
<evidence type="ECO:0000256" key="1">
    <source>
        <dbReference type="ARBA" id="ARBA00022679"/>
    </source>
</evidence>
<dbReference type="GO" id="GO:0006772">
    <property type="term" value="P:thiamine metabolic process"/>
    <property type="evidence" value="ECO:0007669"/>
    <property type="project" value="UniProtKB-UniRule"/>
</dbReference>
<evidence type="ECO:0000256" key="5">
    <source>
        <dbReference type="NCBIfam" id="TIGR01378"/>
    </source>
</evidence>
<dbReference type="InterPro" id="IPR036371">
    <property type="entry name" value="TPK_B1-bd_sf"/>
</dbReference>
<dbReference type="Pfam" id="PF04263">
    <property type="entry name" value="TPK_catalytic"/>
    <property type="match status" value="1"/>
</dbReference>
<dbReference type="InterPro" id="IPR036759">
    <property type="entry name" value="TPK_catalytic_sf"/>
</dbReference>
<keyword evidence="2" id="KW-0547">Nucleotide-binding</keyword>
<accession>A0A1E5G5T6</accession>
<name>A0A1E5G5T6_9FIRM</name>
<reference evidence="7 8" key="1">
    <citation type="submission" date="2016-09" db="EMBL/GenBank/DDBJ databases">
        <title>Draft genome sequence for the type strain of Desulfuribacillus alkaliarsenatis AHT28, an obligately anaerobic, sulfidogenic bacterium isolated from Russian soda lake sediments.</title>
        <authorList>
            <person name="Abin C.A."/>
            <person name="Hollibaugh J.T."/>
        </authorList>
    </citation>
    <scope>NUCLEOTIDE SEQUENCE [LARGE SCALE GENOMIC DNA]</scope>
    <source>
        <strain evidence="7 8">AHT28</strain>
    </source>
</reference>
<evidence type="ECO:0000256" key="4">
    <source>
        <dbReference type="ARBA" id="ARBA00022840"/>
    </source>
</evidence>
<dbReference type="InterPro" id="IPR053149">
    <property type="entry name" value="TPK"/>
</dbReference>
<proteinExistence type="predicted"/>
<dbReference type="Pfam" id="PF04265">
    <property type="entry name" value="TPK_B1_binding"/>
    <property type="match status" value="1"/>
</dbReference>
<dbReference type="PANTHER" id="PTHR41299:SF1">
    <property type="entry name" value="THIAMINE PYROPHOSPHOKINASE"/>
    <property type="match status" value="1"/>
</dbReference>
<dbReference type="GO" id="GO:0016301">
    <property type="term" value="F:kinase activity"/>
    <property type="evidence" value="ECO:0007669"/>
    <property type="project" value="UniProtKB-KW"/>
</dbReference>
<dbReference type="STRING" id="766136.BHF68_02435"/>
<dbReference type="GO" id="GO:0030975">
    <property type="term" value="F:thiamine binding"/>
    <property type="evidence" value="ECO:0007669"/>
    <property type="project" value="InterPro"/>
</dbReference>
<evidence type="ECO:0000313" key="7">
    <source>
        <dbReference type="EMBL" id="OEF98541.1"/>
    </source>
</evidence>
<dbReference type="GO" id="GO:0005524">
    <property type="term" value="F:ATP binding"/>
    <property type="evidence" value="ECO:0007669"/>
    <property type="project" value="UniProtKB-KW"/>
</dbReference>
<dbReference type="NCBIfam" id="TIGR01378">
    <property type="entry name" value="thi_PPkinase"/>
    <property type="match status" value="1"/>
</dbReference>
<dbReference type="OrthoDB" id="9804377at2"/>
<dbReference type="EC" id="2.7.6.2" evidence="5"/>
<dbReference type="CDD" id="cd07995">
    <property type="entry name" value="TPK"/>
    <property type="match status" value="1"/>
</dbReference>
<evidence type="ECO:0000259" key="6">
    <source>
        <dbReference type="SMART" id="SM00983"/>
    </source>
</evidence>
<protein>
    <recommendedName>
        <fullName evidence="5">Thiamine diphosphokinase</fullName>
        <ecNumber evidence="5">2.7.6.2</ecNumber>
    </recommendedName>
</protein>
<feature type="domain" description="Thiamin pyrophosphokinase thiamin-binding" evidence="6">
    <location>
        <begin position="130"/>
        <end position="202"/>
    </location>
</feature>
<dbReference type="AlphaFoldDB" id="A0A1E5G5T6"/>
<dbReference type="Gene3D" id="3.40.50.10240">
    <property type="entry name" value="Thiamin pyrophosphokinase, catalytic domain"/>
    <property type="match status" value="1"/>
</dbReference>
<keyword evidence="4" id="KW-0067">ATP-binding</keyword>
<gene>
    <name evidence="7" type="ORF">BHF68_02435</name>
</gene>
<dbReference type="PANTHER" id="PTHR41299">
    <property type="entry name" value="THIAMINE PYROPHOSPHOKINASE"/>
    <property type="match status" value="1"/>
</dbReference>
<dbReference type="Proteomes" id="UP000094296">
    <property type="component" value="Unassembled WGS sequence"/>
</dbReference>
<evidence type="ECO:0000313" key="8">
    <source>
        <dbReference type="Proteomes" id="UP000094296"/>
    </source>
</evidence>
<dbReference type="SUPFAM" id="SSF63862">
    <property type="entry name" value="Thiamin pyrophosphokinase, substrate-binding domain"/>
    <property type="match status" value="1"/>
</dbReference>
<dbReference type="GO" id="GO:0004788">
    <property type="term" value="F:thiamine diphosphokinase activity"/>
    <property type="evidence" value="ECO:0007669"/>
    <property type="project" value="UniProtKB-UniRule"/>
</dbReference>
<sequence>MANSNIHVKIVTGYANTQIDKVANDYIIAVDSGISLLRKQLITPDCLVGDLDSAPEEDVMWAVDKGVDIIKFPSEKDQVDTELALEQAYLQQPGEITIYNDLTGRFDQAIALVYLLLKPLKKNIPCRIVGKYNQVCLVDTQITLTKCDAFVSILPFTPTAQATATGLKYQLPAILEADNPIGISNEFIGKEAEIKVKQGIILLVMSKIV</sequence>
<dbReference type="InterPro" id="IPR006282">
    <property type="entry name" value="Thi_PPkinase"/>
</dbReference>
<dbReference type="EMBL" id="MIJE01000001">
    <property type="protein sequence ID" value="OEF98541.1"/>
    <property type="molecule type" value="Genomic_DNA"/>
</dbReference>
<dbReference type="InterPro" id="IPR007373">
    <property type="entry name" value="Thiamin_PyroPKinase_B1-bd"/>
</dbReference>
<keyword evidence="1" id="KW-0808">Transferase</keyword>
<dbReference type="RefSeq" id="WP_069642033.1">
    <property type="nucleotide sequence ID" value="NZ_MIJE01000001.1"/>
</dbReference>
<keyword evidence="8" id="KW-1185">Reference proteome</keyword>